<keyword evidence="4" id="KW-1185">Reference proteome</keyword>
<keyword evidence="2" id="KW-0472">Membrane</keyword>
<feature type="transmembrane region" description="Helical" evidence="2">
    <location>
        <begin position="83"/>
        <end position="106"/>
    </location>
</feature>
<organism evidence="3 4">
    <name type="scientific">Microbacterium oryzae</name>
    <dbReference type="NCBI Taxonomy" id="743009"/>
    <lineage>
        <taxon>Bacteria</taxon>
        <taxon>Bacillati</taxon>
        <taxon>Actinomycetota</taxon>
        <taxon>Actinomycetes</taxon>
        <taxon>Micrococcales</taxon>
        <taxon>Microbacteriaceae</taxon>
        <taxon>Microbacterium</taxon>
    </lineage>
</organism>
<dbReference type="KEGG" id="moj:D7D94_06565"/>
<feature type="region of interest" description="Disordered" evidence="1">
    <location>
        <begin position="201"/>
        <end position="292"/>
    </location>
</feature>
<sequence length="292" mass="30381">MYDDMYGPSGGALLAVLGIFLFLVVFGAVIYYVLSSWFLMRIFDKAGVQGRWRAWVPVYNLMVFFKLGDLSPWLVLYSLAGSIVLGFIDLGFIFGIATAVLSAMAAYRVGLKLQKEGAWVVLYIFLSLIWLGINAFDKSRWNPAVPPAPWSGNAFFGDRTVWDGVPAGPRPGLGAPGYGASGYGAPGYGAAGYGQAPYGQAPYGQAPSGQAPSGQSGYGHPQQGQAPYGQSAPDAFPGAFPPPADATGGIPPRGDAPGAYPPPPAGTTPGAVPPPPRCEGDDPTTPPAPPAP</sequence>
<protein>
    <submittedName>
        <fullName evidence="3">Large exoprotein</fullName>
    </submittedName>
</protein>
<keyword evidence="2" id="KW-1133">Transmembrane helix</keyword>
<dbReference type="RefSeq" id="WP_156241859.1">
    <property type="nucleotide sequence ID" value="NZ_BAAAZL010000001.1"/>
</dbReference>
<evidence type="ECO:0000256" key="2">
    <source>
        <dbReference type="SAM" id="Phobius"/>
    </source>
</evidence>
<dbReference type="OrthoDB" id="3637276at2"/>
<feature type="transmembrane region" description="Helical" evidence="2">
    <location>
        <begin position="54"/>
        <end position="77"/>
    </location>
</feature>
<gene>
    <name evidence="3" type="ORF">D7D94_06565</name>
</gene>
<dbReference type="Proteomes" id="UP000422989">
    <property type="component" value="Chromosome"/>
</dbReference>
<evidence type="ECO:0000256" key="1">
    <source>
        <dbReference type="SAM" id="MobiDB-lite"/>
    </source>
</evidence>
<reference evidence="3 4" key="1">
    <citation type="submission" date="2018-09" db="EMBL/GenBank/DDBJ databases">
        <title>Whole genome sequencing of Microbacterium oryzae strain MB-10T.</title>
        <authorList>
            <person name="Das S.K."/>
        </authorList>
    </citation>
    <scope>NUCLEOTIDE SEQUENCE [LARGE SCALE GENOMIC DNA]</scope>
    <source>
        <strain evidence="3 4">MB-10</strain>
    </source>
</reference>
<evidence type="ECO:0000313" key="4">
    <source>
        <dbReference type="Proteomes" id="UP000422989"/>
    </source>
</evidence>
<accession>A0A6I6E3M0</accession>
<name>A0A6I6E3M0_9MICO</name>
<feature type="transmembrane region" description="Helical" evidence="2">
    <location>
        <begin position="12"/>
        <end position="34"/>
    </location>
</feature>
<evidence type="ECO:0000313" key="3">
    <source>
        <dbReference type="EMBL" id="QGU27367.1"/>
    </source>
</evidence>
<dbReference type="AlphaFoldDB" id="A0A6I6E3M0"/>
<feature type="compositionally biased region" description="Pro residues" evidence="1">
    <location>
        <begin position="259"/>
        <end position="277"/>
    </location>
</feature>
<keyword evidence="2" id="KW-0812">Transmembrane</keyword>
<feature type="transmembrane region" description="Helical" evidence="2">
    <location>
        <begin position="118"/>
        <end position="136"/>
    </location>
</feature>
<dbReference type="EMBL" id="CP032550">
    <property type="protein sequence ID" value="QGU27367.1"/>
    <property type="molecule type" value="Genomic_DNA"/>
</dbReference>
<proteinExistence type="predicted"/>